<dbReference type="KEGG" id="bce:BC4020"/>
<dbReference type="Proteomes" id="UP000001417">
    <property type="component" value="Chromosome"/>
</dbReference>
<evidence type="ECO:0008006" key="3">
    <source>
        <dbReference type="Google" id="ProtNLM"/>
    </source>
</evidence>
<proteinExistence type="predicted"/>
<dbReference type="PROSITE" id="PS51257">
    <property type="entry name" value="PROKAR_LIPOPROTEIN"/>
    <property type="match status" value="1"/>
</dbReference>
<dbReference type="EMBL" id="AE016877">
    <property type="protein sequence ID" value="AAP10939.1"/>
    <property type="molecule type" value="Genomic_DNA"/>
</dbReference>
<evidence type="ECO:0000313" key="2">
    <source>
        <dbReference type="Proteomes" id="UP000001417"/>
    </source>
</evidence>
<protein>
    <recommendedName>
        <fullName evidence="3">Lipoprotein</fullName>
    </recommendedName>
</protein>
<gene>
    <name evidence="1" type="ordered locus">BC_4020</name>
</gene>
<keyword evidence="2" id="KW-1185">Reference proteome</keyword>
<sequence>MNDSVRRNEMMKAWKSIFVLCSFLLMLSGCFHQEEKKAEPKKKESIPETKEYGGRELKKVGQKVKETGWGTFKLEQMHSVNQTFEVAPMKIHVQDVKVISLSQMSEKAKNTLKVYTALTPEEVKRRLGDKVSQEDAELYASLSGTEISNTIRYVEITYKVENSGNKNMQFFSMNDVMINGKQHFKVATQNFLYDEDTLVGTKNVSREDYKPGEIRDGIIGLILDDGKDKVKDIQFTTDDLLAGDSETQDVVKEPQTFNISLK</sequence>
<accession>Q819G3</accession>
<dbReference type="HOGENOM" id="CLU_1092603_0_0_9"/>
<dbReference type="AlphaFoldDB" id="Q819G3"/>
<dbReference type="PATRIC" id="fig|226900.8.peg.4151"/>
<evidence type="ECO:0000313" key="1">
    <source>
        <dbReference type="EMBL" id="AAP10939.1"/>
    </source>
</evidence>
<reference evidence="1 2" key="1">
    <citation type="journal article" date="2003" name="Nature">
        <title>Genome sequence of Bacillus cereus and comparative analysis with Bacillus anthracis.</title>
        <authorList>
            <person name="Ivanova N."/>
            <person name="Sorokin A."/>
            <person name="Anderson I."/>
            <person name="Galleron N."/>
            <person name="Candelon B."/>
            <person name="Kapatral V."/>
            <person name="Bhattacharyya A."/>
            <person name="Reznik G."/>
            <person name="Mikhailova N."/>
            <person name="Lapidus A."/>
            <person name="Chu L."/>
            <person name="Mazur M."/>
            <person name="Goltsman E."/>
            <person name="Larsen N."/>
            <person name="D'Souza M."/>
            <person name="Walunas T."/>
            <person name="Grechkin Y."/>
            <person name="Pusch G."/>
            <person name="Haselkorn R."/>
            <person name="Fonstein M."/>
            <person name="Ehrlich S.D."/>
            <person name="Overbeek R."/>
            <person name="Kyrpides N."/>
        </authorList>
    </citation>
    <scope>NUCLEOTIDE SEQUENCE [LARGE SCALE GENOMIC DNA]</scope>
    <source>
        <strain evidence="2">ATCC 14579 / DSM 31 / CCUG 7414 / JCM 2152 / NBRC 15305 / NCIMB 9373 / NCTC 2599 / NRRL B-3711</strain>
    </source>
</reference>
<organism evidence="1 2">
    <name type="scientific">Bacillus cereus (strain ATCC 14579 / DSM 31 / CCUG 7414 / JCM 2152 / NBRC 15305 / NCIMB 9373 / NCTC 2599 / NRRL B-3711)</name>
    <dbReference type="NCBI Taxonomy" id="226900"/>
    <lineage>
        <taxon>Bacteria</taxon>
        <taxon>Bacillati</taxon>
        <taxon>Bacillota</taxon>
        <taxon>Bacilli</taxon>
        <taxon>Bacillales</taxon>
        <taxon>Bacillaceae</taxon>
        <taxon>Bacillus</taxon>
        <taxon>Bacillus cereus group</taxon>
    </lineage>
</organism>
<name>Q819G3_BACCR</name>